<evidence type="ECO:0000313" key="3">
    <source>
        <dbReference type="Proteomes" id="UP001243009"/>
    </source>
</evidence>
<evidence type="ECO:0000259" key="1">
    <source>
        <dbReference type="Pfam" id="PF15611"/>
    </source>
</evidence>
<dbReference type="Proteomes" id="UP001243009">
    <property type="component" value="Unassembled WGS sequence"/>
</dbReference>
<keyword evidence="3" id="KW-1185">Reference proteome</keyword>
<reference evidence="2 3" key="1">
    <citation type="submission" date="2023-08" db="EMBL/GenBank/DDBJ databases">
        <title>The draft genome sequence of Paracraurococcus sp. LOR1-02.</title>
        <authorList>
            <person name="Kingkaew E."/>
            <person name="Tanasupawat S."/>
        </authorList>
    </citation>
    <scope>NUCLEOTIDE SEQUENCE [LARGE SCALE GENOMIC DNA]</scope>
    <source>
        <strain evidence="2 3">LOR1-02</strain>
    </source>
</reference>
<protein>
    <submittedName>
        <fullName evidence="2">EH signature domain-containing protein</fullName>
    </submittedName>
</protein>
<comment type="caution">
    <text evidence="2">The sequence shown here is derived from an EMBL/GenBank/DDBJ whole genome shotgun (WGS) entry which is preliminary data.</text>
</comment>
<sequence length="426" mass="48050">MDEPAPRPDVFRAVKGALAQGATGVRDMPQSLLRHVPYALLYGERTGRSDGAVVKAYLDRFGEAGRSAPRRLWTHYVISLEADDLATNEIAGWLKRNRDVLPERLRDFSSKYEVLDPARSPIRMATEALGGDGFAEDVGKIGFSLQRLRPSALMAAILEGVGSALRGGSLMARDPIGRVKALLEGHVENAIAATQAREEVRRRALATFIEGFVSWQRRVDRYDQNPGPVLDLLTSVNEDPRFSPEKWRGIVTDATIDIIEGWLTRHTIEAFFRVVNRLPIERQDMWDDRREFWMAYLEFVHRAWLIVGERGVPFAQQEKIRFGRFRGGAFADHCGLVLDFGDLCALEMNMNGRAVLWRPAEVHPSLLGKFPKVYDETPYDRGTITRYATGMWSQGCVGIVHNGPWQRKIADVIQQRTNQGIRPRGV</sequence>
<dbReference type="RefSeq" id="WP_305108036.1">
    <property type="nucleotide sequence ID" value="NZ_JAUTWS010000074.1"/>
</dbReference>
<dbReference type="InterPro" id="IPR028943">
    <property type="entry name" value="ZorC_EH_Signature_dom"/>
</dbReference>
<dbReference type="EMBL" id="JAUTWS010000074">
    <property type="protein sequence ID" value="MDO9713176.1"/>
    <property type="molecule type" value="Genomic_DNA"/>
</dbReference>
<name>A0ABT9EAH9_9PROT</name>
<organism evidence="2 3">
    <name type="scientific">Paracraurococcus lichenis</name>
    <dbReference type="NCBI Taxonomy" id="3064888"/>
    <lineage>
        <taxon>Bacteria</taxon>
        <taxon>Pseudomonadati</taxon>
        <taxon>Pseudomonadota</taxon>
        <taxon>Alphaproteobacteria</taxon>
        <taxon>Acetobacterales</taxon>
        <taxon>Roseomonadaceae</taxon>
        <taxon>Paracraurococcus</taxon>
    </lineage>
</organism>
<dbReference type="Pfam" id="PF15611">
    <property type="entry name" value="EH_Signature"/>
    <property type="match status" value="1"/>
</dbReference>
<proteinExistence type="predicted"/>
<feature type="domain" description="Zorya protein ZorC EH" evidence="1">
    <location>
        <begin position="175"/>
        <end position="411"/>
    </location>
</feature>
<evidence type="ECO:0000313" key="2">
    <source>
        <dbReference type="EMBL" id="MDO9713176.1"/>
    </source>
</evidence>
<gene>
    <name evidence="2" type="ORF">Q7A36_32910</name>
</gene>
<accession>A0ABT9EAH9</accession>